<dbReference type="EMBL" id="LJSX01000010">
    <property type="protein sequence ID" value="KPQ11101.1"/>
    <property type="molecule type" value="Genomic_DNA"/>
</dbReference>
<dbReference type="PANTHER" id="PTHR30482:SF17">
    <property type="entry name" value="ABC TRANSPORTER ATP-BINDING PROTEIN"/>
    <property type="match status" value="1"/>
</dbReference>
<reference evidence="8 10" key="2">
    <citation type="submission" date="2016-08" db="EMBL/GenBank/DDBJ databases">
        <authorList>
            <person name="Varghese N."/>
            <person name="Submissions Spin"/>
        </authorList>
    </citation>
    <scope>NUCLEOTIDE SEQUENCE [LARGE SCALE GENOMIC DNA]</scope>
    <source>
        <strain evidence="8 10">HL-109</strain>
    </source>
</reference>
<feature type="transmembrane region" description="Helical" evidence="6">
    <location>
        <begin position="84"/>
        <end position="103"/>
    </location>
</feature>
<feature type="transmembrane region" description="Helical" evidence="6">
    <location>
        <begin position="185"/>
        <end position="205"/>
    </location>
</feature>
<evidence type="ECO:0000313" key="7">
    <source>
        <dbReference type="EMBL" id="KPQ11101.1"/>
    </source>
</evidence>
<feature type="transmembrane region" description="Helical" evidence="6">
    <location>
        <begin position="28"/>
        <end position="48"/>
    </location>
</feature>
<dbReference type="PANTHER" id="PTHR30482">
    <property type="entry name" value="HIGH-AFFINITY BRANCHED-CHAIN AMINO ACID TRANSPORT SYSTEM PERMEASE"/>
    <property type="match status" value="1"/>
</dbReference>
<dbReference type="EMBL" id="FMBM01000001">
    <property type="protein sequence ID" value="SCC78109.1"/>
    <property type="molecule type" value="Genomic_DNA"/>
</dbReference>
<feature type="transmembrane region" description="Helical" evidence="6">
    <location>
        <begin position="137"/>
        <end position="160"/>
    </location>
</feature>
<dbReference type="Proteomes" id="UP000050497">
    <property type="component" value="Unassembled WGS sequence"/>
</dbReference>
<evidence type="ECO:0000256" key="2">
    <source>
        <dbReference type="ARBA" id="ARBA00022475"/>
    </source>
</evidence>
<gene>
    <name evidence="7" type="primary">livM-2</name>
    <name evidence="8" type="ORF">GA0071312_0088</name>
    <name evidence="7" type="ORF">HLUCCO17_08150</name>
</gene>
<feature type="transmembrane region" description="Helical" evidence="6">
    <location>
        <begin position="309"/>
        <end position="331"/>
    </location>
</feature>
<dbReference type="RefSeq" id="WP_083204171.1">
    <property type="nucleotide sequence ID" value="NZ_FMBM01000001.1"/>
</dbReference>
<sequence length="337" mass="36599">MQETAPVKPASETAPAAPATPPVTRFRAAHMVVPFLLFSLFAILPAFAQFGAEGYILSLVMRVMIFAIAAMSLDLILGYGAMVSFGHAAFIGIGAYGAGILMQHTVDDFFIQLATALGGSAVFALVTGALSLRTKGVYFIMITLAFGQMAFFFFVSLAAYGGDDGMTLRTTPQIFGQDWLAHRHVLYYLIFACMLGVYLFLRAIVRSRFGRVLRGAKENPVRMAAIGFNPYRFQLAAYVIAGTICGLSGFLLAHQTEFIAPAFMTWQRSGELIVMVVLGGMGTLHGAIIGAAAFLILEEMLSRITQDWKLIFGPFLVLVALFARGGIMGFLRRWGLK</sequence>
<reference evidence="7 9" key="1">
    <citation type="submission" date="2015-09" db="EMBL/GenBank/DDBJ databases">
        <title>Identification and resolution of microdiversity through metagenomic sequencing of parallel consortia.</title>
        <authorList>
            <person name="Nelson W.C."/>
            <person name="Romine M.F."/>
            <person name="Lindemann S.R."/>
        </authorList>
    </citation>
    <scope>NUCLEOTIDE SEQUENCE [LARGE SCALE GENOMIC DNA]</scope>
    <source>
        <strain evidence="7">HL-109</strain>
    </source>
</reference>
<evidence type="ECO:0000256" key="5">
    <source>
        <dbReference type="ARBA" id="ARBA00023136"/>
    </source>
</evidence>
<keyword evidence="2" id="KW-1003">Cell membrane</keyword>
<feature type="transmembrane region" description="Helical" evidence="6">
    <location>
        <begin position="235"/>
        <end position="253"/>
    </location>
</feature>
<accession>A0A0P7Y3P5</accession>
<dbReference type="Proteomes" id="UP000182800">
    <property type="component" value="Unassembled WGS sequence"/>
</dbReference>
<dbReference type="Pfam" id="PF02653">
    <property type="entry name" value="BPD_transp_2"/>
    <property type="match status" value="1"/>
</dbReference>
<organism evidence="7 9">
    <name type="scientific">Saliniramus fredricksonii</name>
    <dbReference type="NCBI Taxonomy" id="1653334"/>
    <lineage>
        <taxon>Bacteria</taxon>
        <taxon>Pseudomonadati</taxon>
        <taxon>Pseudomonadota</taxon>
        <taxon>Alphaproteobacteria</taxon>
        <taxon>Hyphomicrobiales</taxon>
        <taxon>Salinarimonadaceae</taxon>
        <taxon>Saliniramus</taxon>
    </lineage>
</organism>
<comment type="subcellular location">
    <subcellularLocation>
        <location evidence="1">Cell membrane</location>
        <topology evidence="1">Multi-pass membrane protein</topology>
    </subcellularLocation>
</comment>
<dbReference type="GO" id="GO:0005886">
    <property type="term" value="C:plasma membrane"/>
    <property type="evidence" value="ECO:0007669"/>
    <property type="project" value="UniProtKB-SubCell"/>
</dbReference>
<proteinExistence type="predicted"/>
<evidence type="ECO:0000256" key="1">
    <source>
        <dbReference type="ARBA" id="ARBA00004651"/>
    </source>
</evidence>
<dbReference type="AlphaFoldDB" id="A0A0P7Y3P5"/>
<evidence type="ECO:0000313" key="10">
    <source>
        <dbReference type="Proteomes" id="UP000182800"/>
    </source>
</evidence>
<name>A0A0P7Y3P5_9HYPH</name>
<evidence type="ECO:0000256" key="3">
    <source>
        <dbReference type="ARBA" id="ARBA00022692"/>
    </source>
</evidence>
<protein>
    <submittedName>
        <fullName evidence="8">Amino acid/amide ABC transporter membrane protein 2, HAAT family</fullName>
    </submittedName>
    <submittedName>
        <fullName evidence="7">Branched-chain amino acid transport system permease protein</fullName>
    </submittedName>
</protein>
<dbReference type="InterPro" id="IPR001851">
    <property type="entry name" value="ABC_transp_permease"/>
</dbReference>
<keyword evidence="10" id="KW-1185">Reference proteome</keyword>
<comment type="caution">
    <text evidence="7">The sequence shown here is derived from an EMBL/GenBank/DDBJ whole genome shotgun (WGS) entry which is preliminary data.</text>
</comment>
<dbReference type="STRING" id="1653334.GA0071312_0088"/>
<feature type="transmembrane region" description="Helical" evidence="6">
    <location>
        <begin position="273"/>
        <end position="297"/>
    </location>
</feature>
<evidence type="ECO:0000313" key="8">
    <source>
        <dbReference type="EMBL" id="SCC78109.1"/>
    </source>
</evidence>
<evidence type="ECO:0000313" key="9">
    <source>
        <dbReference type="Proteomes" id="UP000050497"/>
    </source>
</evidence>
<dbReference type="CDD" id="cd06581">
    <property type="entry name" value="TM_PBP1_LivM_like"/>
    <property type="match status" value="1"/>
</dbReference>
<dbReference type="InterPro" id="IPR043428">
    <property type="entry name" value="LivM-like"/>
</dbReference>
<keyword evidence="5 6" id="KW-0472">Membrane</keyword>
<keyword evidence="4 6" id="KW-1133">Transmembrane helix</keyword>
<dbReference type="GO" id="GO:0015658">
    <property type="term" value="F:branched-chain amino acid transmembrane transporter activity"/>
    <property type="evidence" value="ECO:0007669"/>
    <property type="project" value="InterPro"/>
</dbReference>
<keyword evidence="3 6" id="KW-0812">Transmembrane</keyword>
<dbReference type="PATRIC" id="fig|1653334.4.peg.2712"/>
<evidence type="ECO:0000256" key="4">
    <source>
        <dbReference type="ARBA" id="ARBA00022989"/>
    </source>
</evidence>
<feature type="transmembrane region" description="Helical" evidence="6">
    <location>
        <begin position="109"/>
        <end position="130"/>
    </location>
</feature>
<evidence type="ECO:0000256" key="6">
    <source>
        <dbReference type="SAM" id="Phobius"/>
    </source>
</evidence>
<feature type="transmembrane region" description="Helical" evidence="6">
    <location>
        <begin position="54"/>
        <end position="77"/>
    </location>
</feature>